<keyword evidence="1" id="KW-1133">Transmembrane helix</keyword>
<feature type="transmembrane region" description="Helical" evidence="1">
    <location>
        <begin position="38"/>
        <end position="59"/>
    </location>
</feature>
<evidence type="ECO:0000313" key="2">
    <source>
        <dbReference type="EMBL" id="CAB4136508.1"/>
    </source>
</evidence>
<reference evidence="2" key="1">
    <citation type="submission" date="2020-04" db="EMBL/GenBank/DDBJ databases">
        <authorList>
            <person name="Chiriac C."/>
            <person name="Salcher M."/>
            <person name="Ghai R."/>
            <person name="Kavagutti S V."/>
        </authorList>
    </citation>
    <scope>NUCLEOTIDE SEQUENCE</scope>
</reference>
<name>A0A6J5LQF2_9CAUD</name>
<keyword evidence="1" id="KW-0812">Transmembrane</keyword>
<gene>
    <name evidence="2" type="ORF">UFOVP312_6</name>
</gene>
<protein>
    <submittedName>
        <fullName evidence="2">Uncharacterized protein</fullName>
    </submittedName>
</protein>
<keyword evidence="1" id="KW-0472">Membrane</keyword>
<sequence length="62" mass="6602">MKEVPLTDDQIEAIAERAAEVALNKVYTEVGKSVLKKLAWLTGAAVIGLAMWLAGHNALPKG</sequence>
<proteinExistence type="predicted"/>
<accession>A0A6J5LQF2</accession>
<evidence type="ECO:0000256" key="1">
    <source>
        <dbReference type="SAM" id="Phobius"/>
    </source>
</evidence>
<dbReference type="EMBL" id="LR796318">
    <property type="protein sequence ID" value="CAB4136508.1"/>
    <property type="molecule type" value="Genomic_DNA"/>
</dbReference>
<organism evidence="2">
    <name type="scientific">uncultured Caudovirales phage</name>
    <dbReference type="NCBI Taxonomy" id="2100421"/>
    <lineage>
        <taxon>Viruses</taxon>
        <taxon>Duplodnaviria</taxon>
        <taxon>Heunggongvirae</taxon>
        <taxon>Uroviricota</taxon>
        <taxon>Caudoviricetes</taxon>
        <taxon>Peduoviridae</taxon>
        <taxon>Maltschvirus</taxon>
        <taxon>Maltschvirus maltsch</taxon>
    </lineage>
</organism>